<organism evidence="1 2">
    <name type="scientific">Paralvinella palmiformis</name>
    <dbReference type="NCBI Taxonomy" id="53620"/>
    <lineage>
        <taxon>Eukaryota</taxon>
        <taxon>Metazoa</taxon>
        <taxon>Spiralia</taxon>
        <taxon>Lophotrochozoa</taxon>
        <taxon>Annelida</taxon>
        <taxon>Polychaeta</taxon>
        <taxon>Sedentaria</taxon>
        <taxon>Canalipalpata</taxon>
        <taxon>Terebellida</taxon>
        <taxon>Terebelliformia</taxon>
        <taxon>Alvinellidae</taxon>
        <taxon>Paralvinella</taxon>
    </lineage>
</organism>
<protein>
    <submittedName>
        <fullName evidence="1">Uncharacterized protein</fullName>
    </submittedName>
</protein>
<name>A0AAD9IWJ9_9ANNE</name>
<dbReference type="Proteomes" id="UP001208570">
    <property type="component" value="Unassembled WGS sequence"/>
</dbReference>
<reference evidence="1" key="1">
    <citation type="journal article" date="2023" name="Mol. Biol. Evol.">
        <title>Third-Generation Sequencing Reveals the Adaptive Role of the Epigenome in Three Deep-Sea Polychaetes.</title>
        <authorList>
            <person name="Perez M."/>
            <person name="Aroh O."/>
            <person name="Sun Y."/>
            <person name="Lan Y."/>
            <person name="Juniper S.K."/>
            <person name="Young C.R."/>
            <person name="Angers B."/>
            <person name="Qian P.Y."/>
        </authorList>
    </citation>
    <scope>NUCLEOTIDE SEQUENCE</scope>
    <source>
        <strain evidence="1">P08H-3</strain>
    </source>
</reference>
<evidence type="ECO:0000313" key="1">
    <source>
        <dbReference type="EMBL" id="KAK2141917.1"/>
    </source>
</evidence>
<comment type="caution">
    <text evidence="1">The sequence shown here is derived from an EMBL/GenBank/DDBJ whole genome shotgun (WGS) entry which is preliminary data.</text>
</comment>
<accession>A0AAD9IWJ9</accession>
<dbReference type="AlphaFoldDB" id="A0AAD9IWJ9"/>
<evidence type="ECO:0000313" key="2">
    <source>
        <dbReference type="Proteomes" id="UP001208570"/>
    </source>
</evidence>
<keyword evidence="2" id="KW-1185">Reference proteome</keyword>
<gene>
    <name evidence="1" type="ORF">LSH36_1018g01009</name>
</gene>
<sequence>MMMQKMAMTLVLPTSDLSHLEKGLIDADYSDKLTIARLKVELEKNKITVASVVQISQLIQRLKIVCFERDSFGNDASIVAFYTVFS</sequence>
<dbReference type="EMBL" id="JAODUP010001018">
    <property type="protein sequence ID" value="KAK2141917.1"/>
    <property type="molecule type" value="Genomic_DNA"/>
</dbReference>
<proteinExistence type="predicted"/>